<dbReference type="EMBL" id="JACSDZ010000004">
    <property type="protein sequence ID" value="KAF7405870.1"/>
    <property type="molecule type" value="Genomic_DNA"/>
</dbReference>
<feature type="compositionally biased region" description="Polar residues" evidence="1">
    <location>
        <begin position="318"/>
        <end position="339"/>
    </location>
</feature>
<name>A0A834NDA8_VESGE</name>
<evidence type="ECO:0000256" key="2">
    <source>
        <dbReference type="SAM" id="SignalP"/>
    </source>
</evidence>
<feature type="compositionally biased region" description="Basic and acidic residues" evidence="1">
    <location>
        <begin position="892"/>
        <end position="901"/>
    </location>
</feature>
<sequence>MHTRDSHAGAPMFLVLLTCVVGTLSLAGNDRGVPNSVQRNQRYALSEFLIPPPLPQLPSRVFPGGRTGRTANPHPAESLGYFSKFISWLNPFTSGTIAETPLPLPPETLHPPKFIQSHVPPLPPSGQPSGLPLATPQVYNVLPPPVFDRPPLPQPPSPADIYNNLNPQAKNKNCNPCNKVPWLPMNHGGAYLPPSNQDGHIGVVGGEYLPPSNHGLVAAASQEVKIPDFFYAPPLQNGEIPPIGPLPNPHLYPGPMPPLFKAEIFDYPSQSNYPTKGNLLHHEVPISTVIETSPSLPLGTSNDQTNNSGDRNLGIPQEGQTIFESHQVSGSRLSHNEFGNQGYGGVQIDSFSSASHENQQGSVVHPNFNKENDATSIKQNFDESKINQFTEPNTSGNFEHTSFGNNQQFVDSSGLDFQRTDQTVLPSVIGNDHYAFGNAGSGQQTYNGDISSSIGTVKDSHASGTNVENPIYFEESPLTDLTKTSESRTDSSSISSSPATFIDHDGEQKSKATLDYESRSNSFQVQQEINRLGSLGGSNDSFLNYSTESNVIKDLFGIDKINEQTWRNTKPTTLTAGGLQNFDTLFVAPQGQLTDSWSVVLSTTMRTTQDETLLDNLGKNEDTNREDHSLQQYGGKRNKQVQVIIPYTSQYTPLPFHSSYDDKDNVKVNQQRTVSFVDVSNRDNYVSQESRSESKVISLPETVTVSSNLNILDDHTTKVATTTTEAVFNISTKKVNNSIDVHRLQKNIDNWTIQEYSRGTTFSTILPSSRPYLQPSKKIPNEYFTTTESGVHVDDLNDHEGNVRSFALAGFSFNDIEDEGPNSFEESRIQAIHVENPTSKAEFNTSNVNENKSNATTKKQESSWKSFPVSISTVDKERVYVVTPQTTTTVATERREEENKSSTKSSRKGSVVYSKSIKNKQDEFEKIERAYQVLPQAVNNLAVASTGPETLPLWGIMEHEEFASLGQNEDENNEDESIVAPILYAGHSKVSRARR</sequence>
<gene>
    <name evidence="3" type="ORF">HZH68_005239</name>
</gene>
<comment type="caution">
    <text evidence="3">The sequence shown here is derived from an EMBL/GenBank/DDBJ whole genome shotgun (WGS) entry which is preliminary data.</text>
</comment>
<dbReference type="Proteomes" id="UP000617340">
    <property type="component" value="Unassembled WGS sequence"/>
</dbReference>
<feature type="region of interest" description="Disordered" evidence="1">
    <location>
        <begin position="890"/>
        <end position="912"/>
    </location>
</feature>
<feature type="compositionally biased region" description="Low complexity" evidence="1">
    <location>
        <begin position="490"/>
        <end position="500"/>
    </location>
</feature>
<feature type="region of interest" description="Disordered" evidence="1">
    <location>
        <begin position="390"/>
        <end position="409"/>
    </location>
</feature>
<feature type="signal peptide" evidence="2">
    <location>
        <begin position="1"/>
        <end position="27"/>
    </location>
</feature>
<evidence type="ECO:0000313" key="4">
    <source>
        <dbReference type="Proteomes" id="UP000617340"/>
    </source>
</evidence>
<evidence type="ECO:0000313" key="3">
    <source>
        <dbReference type="EMBL" id="KAF7405870.1"/>
    </source>
</evidence>
<organism evidence="3 4">
    <name type="scientific">Vespula germanica</name>
    <name type="common">German yellow jacket</name>
    <name type="synonym">Paravespula germanica</name>
    <dbReference type="NCBI Taxonomy" id="30212"/>
    <lineage>
        <taxon>Eukaryota</taxon>
        <taxon>Metazoa</taxon>
        <taxon>Ecdysozoa</taxon>
        <taxon>Arthropoda</taxon>
        <taxon>Hexapoda</taxon>
        <taxon>Insecta</taxon>
        <taxon>Pterygota</taxon>
        <taxon>Neoptera</taxon>
        <taxon>Endopterygota</taxon>
        <taxon>Hymenoptera</taxon>
        <taxon>Apocrita</taxon>
        <taxon>Aculeata</taxon>
        <taxon>Vespoidea</taxon>
        <taxon>Vespidae</taxon>
        <taxon>Vespinae</taxon>
        <taxon>Vespula</taxon>
    </lineage>
</organism>
<evidence type="ECO:0000256" key="1">
    <source>
        <dbReference type="SAM" id="MobiDB-lite"/>
    </source>
</evidence>
<feature type="chain" id="PRO_5032669271" evidence="2">
    <location>
        <begin position="28"/>
        <end position="995"/>
    </location>
</feature>
<feature type="region of interest" description="Disordered" evidence="1">
    <location>
        <begin position="461"/>
        <end position="509"/>
    </location>
</feature>
<protein>
    <submittedName>
        <fullName evidence="3">Uncharacterized protein</fullName>
    </submittedName>
</protein>
<feature type="region of interest" description="Disordered" evidence="1">
    <location>
        <begin position="293"/>
        <end position="349"/>
    </location>
</feature>
<keyword evidence="4" id="KW-1185">Reference proteome</keyword>
<feature type="compositionally biased region" description="Polar residues" evidence="1">
    <location>
        <begin position="293"/>
        <end position="310"/>
    </location>
</feature>
<proteinExistence type="predicted"/>
<keyword evidence="2" id="KW-0732">Signal</keyword>
<accession>A0A834NDA8</accession>
<reference evidence="3" key="1">
    <citation type="journal article" date="2020" name="G3 (Bethesda)">
        <title>High-Quality Assemblies for Three Invasive Social Wasps from the &lt;i&gt;Vespula&lt;/i&gt; Genus.</title>
        <authorList>
            <person name="Harrop T.W.R."/>
            <person name="Guhlin J."/>
            <person name="McLaughlin G.M."/>
            <person name="Permina E."/>
            <person name="Stockwell P."/>
            <person name="Gilligan J."/>
            <person name="Le Lec M.F."/>
            <person name="Gruber M.A.M."/>
            <person name="Quinn O."/>
            <person name="Lovegrove M."/>
            <person name="Duncan E.J."/>
            <person name="Remnant E.J."/>
            <person name="Van Eeckhoven J."/>
            <person name="Graham B."/>
            <person name="Knapp R.A."/>
            <person name="Langford K.W."/>
            <person name="Kronenberg Z."/>
            <person name="Press M.O."/>
            <person name="Eacker S.M."/>
            <person name="Wilson-Rankin E.E."/>
            <person name="Purcell J."/>
            <person name="Lester P.J."/>
            <person name="Dearden P.K."/>
        </authorList>
    </citation>
    <scope>NUCLEOTIDE SEQUENCE</scope>
    <source>
        <strain evidence="3">Linc-1</strain>
    </source>
</reference>
<dbReference type="AlphaFoldDB" id="A0A834NDA8"/>